<dbReference type="PANTHER" id="PTHR22926">
    <property type="entry name" value="PHOSPHO-N-ACETYLMURAMOYL-PENTAPEPTIDE-TRANSFERASE"/>
    <property type="match status" value="1"/>
</dbReference>
<keyword evidence="5 8" id="KW-1133">Transmembrane helix</keyword>
<evidence type="ECO:0000256" key="8">
    <source>
        <dbReference type="SAM" id="Phobius"/>
    </source>
</evidence>
<gene>
    <name evidence="9" type="ORF">IAC74_00710</name>
</gene>
<dbReference type="GO" id="GO:0016780">
    <property type="term" value="F:phosphotransferase activity, for other substituted phosphate groups"/>
    <property type="evidence" value="ECO:0007669"/>
    <property type="project" value="InterPro"/>
</dbReference>
<dbReference type="PANTHER" id="PTHR22926:SF3">
    <property type="entry name" value="UNDECAPRENYL-PHOSPHATE ALPHA-N-ACETYLGLUCOSAMINYL 1-PHOSPHATE TRANSFERASE"/>
    <property type="match status" value="1"/>
</dbReference>
<sequence>MLIYLLMGIAFVVAFGFTWISVPLARKIAEKIGAIDVPKDARRMHKVPTPRLGGLAVFLGFLVSVLCFCEISRGLIGLLCGSVIIVILGIFDDSHDLSAKLKFCVQIIAALVTIYIGDIKINFFTNPNIFSGDKILLLSDWIAVPCTVLWIVAITNAVNLIDGLDGLAAGVSTIAAVSLVFIASMVDEPAIALIAIIIAGACLGFLPFNFRKKKKIFLGDTGATFLGYALAVLSIQGGFKSYAVISFAVPVLIF</sequence>
<organism evidence="9 10">
    <name type="scientific">Candidatus Aphodoplasma excrementigallinarum</name>
    <dbReference type="NCBI Taxonomy" id="2840673"/>
    <lineage>
        <taxon>Bacteria</taxon>
        <taxon>Bacillati</taxon>
        <taxon>Bacillota</taxon>
        <taxon>Clostridia</taxon>
        <taxon>Eubacteriales</taxon>
        <taxon>Candidatus Aphodoplasma</taxon>
    </lineage>
</organism>
<evidence type="ECO:0000313" key="10">
    <source>
        <dbReference type="Proteomes" id="UP000886743"/>
    </source>
</evidence>
<feature type="transmembrane region" description="Helical" evidence="8">
    <location>
        <begin position="52"/>
        <end position="68"/>
    </location>
</feature>
<dbReference type="Pfam" id="PF00953">
    <property type="entry name" value="Glycos_transf_4"/>
    <property type="match status" value="1"/>
</dbReference>
<keyword evidence="3 9" id="KW-0808">Transferase</keyword>
<proteinExistence type="predicted"/>
<keyword evidence="2" id="KW-1003">Cell membrane</keyword>
<evidence type="ECO:0000256" key="3">
    <source>
        <dbReference type="ARBA" id="ARBA00022679"/>
    </source>
</evidence>
<feature type="transmembrane region" description="Helical" evidence="8">
    <location>
        <begin position="103"/>
        <end position="123"/>
    </location>
</feature>
<evidence type="ECO:0000256" key="6">
    <source>
        <dbReference type="ARBA" id="ARBA00023136"/>
    </source>
</evidence>
<feature type="transmembrane region" description="Helical" evidence="8">
    <location>
        <begin position="74"/>
        <end position="91"/>
    </location>
</feature>
<dbReference type="GO" id="GO:0071555">
    <property type="term" value="P:cell wall organization"/>
    <property type="evidence" value="ECO:0007669"/>
    <property type="project" value="TreeGrafter"/>
</dbReference>
<keyword evidence="7" id="KW-0479">Metal-binding</keyword>
<evidence type="ECO:0000313" key="9">
    <source>
        <dbReference type="EMBL" id="HIV02064.1"/>
    </source>
</evidence>
<dbReference type="InterPro" id="IPR018480">
    <property type="entry name" value="PNAcMuramoyl-5peptid_Trfase_CS"/>
</dbReference>
<evidence type="ECO:0000256" key="1">
    <source>
        <dbReference type="ARBA" id="ARBA00004651"/>
    </source>
</evidence>
<reference evidence="9" key="1">
    <citation type="submission" date="2020-10" db="EMBL/GenBank/DDBJ databases">
        <authorList>
            <person name="Gilroy R."/>
        </authorList>
    </citation>
    <scope>NUCLEOTIDE SEQUENCE</scope>
    <source>
        <strain evidence="9">4920</strain>
    </source>
</reference>
<keyword evidence="6 8" id="KW-0472">Membrane</keyword>
<dbReference type="EMBL" id="DVOF01000019">
    <property type="protein sequence ID" value="HIV02064.1"/>
    <property type="molecule type" value="Genomic_DNA"/>
</dbReference>
<feature type="transmembrane region" description="Helical" evidence="8">
    <location>
        <begin position="222"/>
        <end position="253"/>
    </location>
</feature>
<keyword evidence="4 8" id="KW-0812">Transmembrane</keyword>
<evidence type="ECO:0000256" key="2">
    <source>
        <dbReference type="ARBA" id="ARBA00022475"/>
    </source>
</evidence>
<keyword evidence="7" id="KW-0460">Magnesium</keyword>
<evidence type="ECO:0000256" key="5">
    <source>
        <dbReference type="ARBA" id="ARBA00022989"/>
    </source>
</evidence>
<dbReference type="PROSITE" id="PS01348">
    <property type="entry name" value="MRAY_2"/>
    <property type="match status" value="1"/>
</dbReference>
<dbReference type="Proteomes" id="UP000886743">
    <property type="component" value="Unassembled WGS sequence"/>
</dbReference>
<name>A0A9D1SZ98_9FIRM</name>
<feature type="transmembrane region" description="Helical" evidence="8">
    <location>
        <begin position="190"/>
        <end position="210"/>
    </location>
</feature>
<comment type="cofactor">
    <cofactor evidence="7">
        <name>Mg(2+)</name>
        <dbReference type="ChEBI" id="CHEBI:18420"/>
    </cofactor>
</comment>
<dbReference type="InterPro" id="IPR000715">
    <property type="entry name" value="Glycosyl_transferase_4"/>
</dbReference>
<feature type="transmembrane region" description="Helical" evidence="8">
    <location>
        <begin position="6"/>
        <end position="25"/>
    </location>
</feature>
<dbReference type="GO" id="GO:0005886">
    <property type="term" value="C:plasma membrane"/>
    <property type="evidence" value="ECO:0007669"/>
    <property type="project" value="UniProtKB-SubCell"/>
</dbReference>
<feature type="binding site" evidence="7">
    <location>
        <position position="220"/>
    </location>
    <ligand>
        <name>Mg(2+)</name>
        <dbReference type="ChEBI" id="CHEBI:18420"/>
    </ligand>
</feature>
<accession>A0A9D1SZ98</accession>
<evidence type="ECO:0000256" key="4">
    <source>
        <dbReference type="ARBA" id="ARBA00022692"/>
    </source>
</evidence>
<protein>
    <submittedName>
        <fullName evidence="9">Undecaprenyl/decaprenyl-phosphate alpha-N-acetylglucosaminyl 1-phosphate transferase</fullName>
    </submittedName>
</protein>
<dbReference type="CDD" id="cd06853">
    <property type="entry name" value="GT_WecA_like"/>
    <property type="match status" value="1"/>
</dbReference>
<feature type="transmembrane region" description="Helical" evidence="8">
    <location>
        <begin position="135"/>
        <end position="154"/>
    </location>
</feature>
<dbReference type="AlphaFoldDB" id="A0A9D1SZ98"/>
<feature type="transmembrane region" description="Helical" evidence="8">
    <location>
        <begin position="166"/>
        <end position="184"/>
    </location>
</feature>
<reference evidence="9" key="2">
    <citation type="journal article" date="2021" name="PeerJ">
        <title>Extensive microbial diversity within the chicken gut microbiome revealed by metagenomics and culture.</title>
        <authorList>
            <person name="Gilroy R."/>
            <person name="Ravi A."/>
            <person name="Getino M."/>
            <person name="Pursley I."/>
            <person name="Horton D.L."/>
            <person name="Alikhan N.F."/>
            <person name="Baker D."/>
            <person name="Gharbi K."/>
            <person name="Hall N."/>
            <person name="Watson M."/>
            <person name="Adriaenssens E.M."/>
            <person name="Foster-Nyarko E."/>
            <person name="Jarju S."/>
            <person name="Secka A."/>
            <person name="Antonio M."/>
            <person name="Oren A."/>
            <person name="Chaudhuri R.R."/>
            <person name="La Ragione R."/>
            <person name="Hildebrand F."/>
            <person name="Pallen M.J."/>
        </authorList>
    </citation>
    <scope>NUCLEOTIDE SEQUENCE</scope>
    <source>
        <strain evidence="9">4920</strain>
    </source>
</reference>
<comment type="caution">
    <text evidence="9">The sequence shown here is derived from an EMBL/GenBank/DDBJ whole genome shotgun (WGS) entry which is preliminary data.</text>
</comment>
<dbReference type="GO" id="GO:0046872">
    <property type="term" value="F:metal ion binding"/>
    <property type="evidence" value="ECO:0007669"/>
    <property type="project" value="UniProtKB-KW"/>
</dbReference>
<dbReference type="GO" id="GO:0009103">
    <property type="term" value="P:lipopolysaccharide biosynthetic process"/>
    <property type="evidence" value="ECO:0007669"/>
    <property type="project" value="TreeGrafter"/>
</dbReference>
<feature type="binding site" evidence="7">
    <location>
        <position position="159"/>
    </location>
    <ligand>
        <name>Mg(2+)</name>
        <dbReference type="ChEBI" id="CHEBI:18420"/>
    </ligand>
</feature>
<dbReference type="GO" id="GO:0044038">
    <property type="term" value="P:cell wall macromolecule biosynthetic process"/>
    <property type="evidence" value="ECO:0007669"/>
    <property type="project" value="TreeGrafter"/>
</dbReference>
<comment type="subcellular location">
    <subcellularLocation>
        <location evidence="1">Cell membrane</location>
        <topology evidence="1">Multi-pass membrane protein</topology>
    </subcellularLocation>
</comment>
<evidence type="ECO:0000256" key="7">
    <source>
        <dbReference type="PIRSR" id="PIRSR600715-1"/>
    </source>
</evidence>
<feature type="non-terminal residue" evidence="9">
    <location>
        <position position="254"/>
    </location>
</feature>